<protein>
    <submittedName>
        <fullName evidence="1">Uncharacterized protein</fullName>
    </submittedName>
</protein>
<evidence type="ECO:0000313" key="2">
    <source>
        <dbReference type="Proteomes" id="UP001596514"/>
    </source>
</evidence>
<evidence type="ECO:0000313" key="1">
    <source>
        <dbReference type="EMBL" id="MFC7605004.1"/>
    </source>
</evidence>
<reference evidence="2" key="1">
    <citation type="journal article" date="2019" name="Int. J. Syst. Evol. Microbiol.">
        <title>The Global Catalogue of Microorganisms (GCM) 10K type strain sequencing project: providing services to taxonomists for standard genome sequencing and annotation.</title>
        <authorList>
            <consortium name="The Broad Institute Genomics Platform"/>
            <consortium name="The Broad Institute Genome Sequencing Center for Infectious Disease"/>
            <person name="Wu L."/>
            <person name="Ma J."/>
        </authorList>
    </citation>
    <scope>NUCLEOTIDE SEQUENCE [LARGE SCALE GENOMIC DNA]</scope>
    <source>
        <strain evidence="2">JCM 10083</strain>
    </source>
</reference>
<dbReference type="EMBL" id="JBHTEE010000001">
    <property type="protein sequence ID" value="MFC7605004.1"/>
    <property type="molecule type" value="Genomic_DNA"/>
</dbReference>
<organism evidence="1 2">
    <name type="scientific">Streptosporangium amethystogenes subsp. fukuiense</name>
    <dbReference type="NCBI Taxonomy" id="698418"/>
    <lineage>
        <taxon>Bacteria</taxon>
        <taxon>Bacillati</taxon>
        <taxon>Actinomycetota</taxon>
        <taxon>Actinomycetes</taxon>
        <taxon>Streptosporangiales</taxon>
        <taxon>Streptosporangiaceae</taxon>
        <taxon>Streptosporangium</taxon>
    </lineage>
</organism>
<dbReference type="Proteomes" id="UP001596514">
    <property type="component" value="Unassembled WGS sequence"/>
</dbReference>
<gene>
    <name evidence="1" type="ORF">ACFQVD_33345</name>
</gene>
<keyword evidence="2" id="KW-1185">Reference proteome</keyword>
<name>A0ABW2TB86_9ACTN</name>
<dbReference type="RefSeq" id="WP_343962308.1">
    <property type="nucleotide sequence ID" value="NZ_BAAAGK010000007.1"/>
</dbReference>
<comment type="caution">
    <text evidence="1">The sequence shown here is derived from an EMBL/GenBank/DDBJ whole genome shotgun (WGS) entry which is preliminary data.</text>
</comment>
<sequence length="167" mass="17703">MNRVRGTKKFFGLKEWNLKKDLGLHFLRACSASEGREPAESAAEGGSVLTEAMGEVGSGGGSTSADDPVVEVLVEPVVEPVVEAAGEVGAGGGTLDADADAAAGVETVTARARDRDSTAVPFIGRRPLYRLEGLGVREWTWRPHSFPHVIHDRFAGRAVTWHDPAGQ</sequence>
<proteinExistence type="predicted"/>
<accession>A0ABW2TB86</accession>